<proteinExistence type="predicted"/>
<evidence type="ECO:0000313" key="1">
    <source>
        <dbReference type="EMBL" id="CAI9929863.1"/>
    </source>
</evidence>
<reference evidence="1" key="1">
    <citation type="submission" date="2023-06" db="EMBL/GenBank/DDBJ databases">
        <authorList>
            <person name="Kurt Z."/>
        </authorList>
    </citation>
    <scope>NUCLEOTIDE SEQUENCE</scope>
</reference>
<dbReference type="AlphaFoldDB" id="A0AA86U3V1"/>
<evidence type="ECO:0000313" key="2">
    <source>
        <dbReference type="EMBL" id="CAL6099097.1"/>
    </source>
</evidence>
<comment type="caution">
    <text evidence="1">The sequence shown here is derived from an EMBL/GenBank/DDBJ whole genome shotgun (WGS) entry which is preliminary data.</text>
</comment>
<dbReference type="EMBL" id="CATOUU010000443">
    <property type="protein sequence ID" value="CAI9929863.1"/>
    <property type="molecule type" value="Genomic_DNA"/>
</dbReference>
<organism evidence="1">
    <name type="scientific">Hexamita inflata</name>
    <dbReference type="NCBI Taxonomy" id="28002"/>
    <lineage>
        <taxon>Eukaryota</taxon>
        <taxon>Metamonada</taxon>
        <taxon>Diplomonadida</taxon>
        <taxon>Hexamitidae</taxon>
        <taxon>Hexamitinae</taxon>
        <taxon>Hexamita</taxon>
    </lineage>
</organism>
<keyword evidence="3" id="KW-1185">Reference proteome</keyword>
<dbReference type="EMBL" id="CAXDID020000516">
    <property type="protein sequence ID" value="CAL6099097.1"/>
    <property type="molecule type" value="Genomic_DNA"/>
</dbReference>
<gene>
    <name evidence="1" type="ORF">HINF_LOCUS17508</name>
    <name evidence="2" type="ORF">HINF_LOCUS69920</name>
</gene>
<protein>
    <submittedName>
        <fullName evidence="2">Hypothetical_protein</fullName>
    </submittedName>
</protein>
<reference evidence="2 3" key="2">
    <citation type="submission" date="2024-07" db="EMBL/GenBank/DDBJ databases">
        <authorList>
            <person name="Akdeniz Z."/>
        </authorList>
    </citation>
    <scope>NUCLEOTIDE SEQUENCE [LARGE SCALE GENOMIC DNA]</scope>
</reference>
<evidence type="ECO:0000313" key="3">
    <source>
        <dbReference type="Proteomes" id="UP001642409"/>
    </source>
</evidence>
<dbReference type="Proteomes" id="UP001642409">
    <property type="component" value="Unassembled WGS sequence"/>
</dbReference>
<sequence length="105" mass="12432">MQTYSNINILKHIACKEGAFSLIREFHHAKLPYKILKATCRKFSQFKFEVGEIKPRQMKFPRGHQKIKIKQKERNCYSLSYITKQSILLLKYILQCSIKTIPISK</sequence>
<name>A0AA86U3V1_9EUKA</name>
<accession>A0AA86U3V1</accession>